<dbReference type="Pfam" id="PF13790">
    <property type="entry name" value="SR1P"/>
    <property type="match status" value="1"/>
</dbReference>
<dbReference type="EMBL" id="CP089291">
    <property type="protein sequence ID" value="UOF89242.1"/>
    <property type="molecule type" value="Genomic_DNA"/>
</dbReference>
<dbReference type="Proteomes" id="UP000830167">
    <property type="component" value="Chromosome"/>
</dbReference>
<dbReference type="InterPro" id="IPR025236">
    <property type="entry name" value="SR1P"/>
</dbReference>
<sequence>MLTNANGTEMGTIICQHCHRVVETFETEKVLTYFGVCKEDDCVPVETAE</sequence>
<dbReference type="RefSeq" id="WP_347435929.1">
    <property type="nucleotide sequence ID" value="NZ_CP089291.1"/>
</dbReference>
<keyword evidence="2" id="KW-1185">Reference proteome</keyword>
<protein>
    <submittedName>
        <fullName evidence="1">GapA-binding peptide SR1P</fullName>
    </submittedName>
</protein>
<gene>
    <name evidence="1" type="ORF">LSG31_15175</name>
</gene>
<evidence type="ECO:0000313" key="1">
    <source>
        <dbReference type="EMBL" id="UOF89242.1"/>
    </source>
</evidence>
<accession>A0ABY4CIG6</accession>
<reference evidence="1" key="1">
    <citation type="submission" date="2021-12" db="EMBL/GenBank/DDBJ databases">
        <title>Alicyclobacillaceae gen. nov., sp. nov., isolated from chalcocite enrichment system.</title>
        <authorList>
            <person name="Jiang Z."/>
        </authorList>
    </citation>
    <scope>NUCLEOTIDE SEQUENCE</scope>
    <source>
        <strain evidence="1">MYW30-H2</strain>
    </source>
</reference>
<organism evidence="1 2">
    <name type="scientific">Fodinisporobacter ferrooxydans</name>
    <dbReference type="NCBI Taxonomy" id="2901836"/>
    <lineage>
        <taxon>Bacteria</taxon>
        <taxon>Bacillati</taxon>
        <taxon>Bacillota</taxon>
        <taxon>Bacilli</taxon>
        <taxon>Bacillales</taxon>
        <taxon>Alicyclobacillaceae</taxon>
        <taxon>Fodinisporobacter</taxon>
    </lineage>
</organism>
<evidence type="ECO:0000313" key="2">
    <source>
        <dbReference type="Proteomes" id="UP000830167"/>
    </source>
</evidence>
<name>A0ABY4CIG6_9BACL</name>
<proteinExistence type="predicted"/>